<sequence length="101" mass="11175">MAKEKLDCQCLEAASATVGCRWTWLSYRCFMMYTTPQNASYEQPMAAKVLGHFSPDTPVRPSSGSIHRNPLLARSKCRSFYEDACLLGLPAETAVILVALT</sequence>
<proteinExistence type="predicted"/>
<dbReference type="AlphaFoldDB" id="Q6IL08"/>
<evidence type="ECO:0000313" key="1">
    <source>
        <dbReference type="EMBL" id="DAA03051.1"/>
    </source>
</evidence>
<reference evidence="1" key="1">
    <citation type="journal article" date="2003" name="Genome Biol.">
        <title>An integrated gene annotation and transcriptional profiling approach towards the full gene content of the Drosophila genome.</title>
        <authorList>
            <person name="Hild M."/>
            <person name="Beckmann B."/>
            <person name="Haas S.A."/>
            <person name="Koch B."/>
            <person name="Solovyev V."/>
            <person name="Busold C."/>
            <person name="Fellenberg K."/>
            <person name="Boutros M."/>
            <person name="Vingron M."/>
            <person name="Sauer F."/>
            <person name="Hoheisel J.D."/>
            <person name="Paro R."/>
        </authorList>
    </citation>
    <scope>NUCLEOTIDE SEQUENCE</scope>
</reference>
<gene>
    <name evidence="1" type="ORF">HDC10902</name>
</gene>
<protein>
    <submittedName>
        <fullName evidence="1">HDC10902</fullName>
    </submittedName>
</protein>
<organism evidence="1">
    <name type="scientific">Drosophila melanogaster</name>
    <name type="common">Fruit fly</name>
    <dbReference type="NCBI Taxonomy" id="7227"/>
    <lineage>
        <taxon>Eukaryota</taxon>
        <taxon>Metazoa</taxon>
        <taxon>Ecdysozoa</taxon>
        <taxon>Arthropoda</taxon>
        <taxon>Hexapoda</taxon>
        <taxon>Insecta</taxon>
        <taxon>Pterygota</taxon>
        <taxon>Neoptera</taxon>
        <taxon>Endopterygota</taxon>
        <taxon>Diptera</taxon>
        <taxon>Brachycera</taxon>
        <taxon>Muscomorpha</taxon>
        <taxon>Ephydroidea</taxon>
        <taxon>Drosophilidae</taxon>
        <taxon>Drosophila</taxon>
        <taxon>Sophophora</taxon>
    </lineage>
</organism>
<dbReference type="EMBL" id="BK002208">
    <property type="protein sequence ID" value="DAA03051.1"/>
    <property type="molecule type" value="Genomic_DNA"/>
</dbReference>
<name>Q6IL08_DROME</name>
<accession>Q6IL08</accession>